<dbReference type="AlphaFoldDB" id="A0AAE1QU60"/>
<evidence type="ECO:0000313" key="2">
    <source>
        <dbReference type="EMBL" id="KAK4339576.1"/>
    </source>
</evidence>
<proteinExistence type="predicted"/>
<accession>A0AAE1QU60</accession>
<evidence type="ECO:0000313" key="3">
    <source>
        <dbReference type="Proteomes" id="UP001291623"/>
    </source>
</evidence>
<reference evidence="2" key="1">
    <citation type="submission" date="2023-12" db="EMBL/GenBank/DDBJ databases">
        <title>Genome assembly of Anisodus tanguticus.</title>
        <authorList>
            <person name="Wang Y.-J."/>
        </authorList>
    </citation>
    <scope>NUCLEOTIDE SEQUENCE</scope>
    <source>
        <strain evidence="2">KB-2021</strain>
        <tissue evidence="2">Leaf</tissue>
    </source>
</reference>
<organism evidence="2 3">
    <name type="scientific">Anisodus tanguticus</name>
    <dbReference type="NCBI Taxonomy" id="243964"/>
    <lineage>
        <taxon>Eukaryota</taxon>
        <taxon>Viridiplantae</taxon>
        <taxon>Streptophyta</taxon>
        <taxon>Embryophyta</taxon>
        <taxon>Tracheophyta</taxon>
        <taxon>Spermatophyta</taxon>
        <taxon>Magnoliopsida</taxon>
        <taxon>eudicotyledons</taxon>
        <taxon>Gunneridae</taxon>
        <taxon>Pentapetalae</taxon>
        <taxon>asterids</taxon>
        <taxon>lamiids</taxon>
        <taxon>Solanales</taxon>
        <taxon>Solanaceae</taxon>
        <taxon>Solanoideae</taxon>
        <taxon>Hyoscyameae</taxon>
        <taxon>Anisodus</taxon>
    </lineage>
</organism>
<feature type="compositionally biased region" description="Basic and acidic residues" evidence="1">
    <location>
        <begin position="289"/>
        <end position="310"/>
    </location>
</feature>
<name>A0AAE1QU60_9SOLA</name>
<gene>
    <name evidence="2" type="ORF">RND71_041038</name>
</gene>
<keyword evidence="3" id="KW-1185">Reference proteome</keyword>
<evidence type="ECO:0000256" key="1">
    <source>
        <dbReference type="SAM" id="MobiDB-lite"/>
    </source>
</evidence>
<dbReference type="Proteomes" id="UP001291623">
    <property type="component" value="Unassembled WGS sequence"/>
</dbReference>
<comment type="caution">
    <text evidence="2">The sequence shown here is derived from an EMBL/GenBank/DDBJ whole genome shotgun (WGS) entry which is preliminary data.</text>
</comment>
<sequence>MDFPSGAGVVETFGGRMCHSFVGSTVSGTWWIGSSDNLVGRSMFRDHCTKHEPFHFNLDKRFKVTQQLMGYFQSTAHTWVNRRGNIFEANYIVGVPGPSSQYFKWYRKHSRSLIGNPARNVDRGYQHLAGRHEALARGLHELRYLAYSIQEDPSQWPSMPQGVKALMQRFIDIPVEALNAASLGTRLTFAPDYTPPADFVAPPHLPVRCRQRAAVPGAGNPRGRGHVVHQLVDDDHVDDPDDISYPGKVKEDSRTANSEPVENVLPAVPLGTRDKSRNATTFLKSGDLNDIHATTDGESSKEMNISEKKRTQMSSCSANDSPSTDFDDNCVKKNRHSSPGIPILLSCQADRELHSRTKSFGLSNSIGSSKNPVTSSDDRELHSRTVHRVCSFWKELCIMIPLPFCNGFIHPTKD</sequence>
<feature type="region of interest" description="Disordered" evidence="1">
    <location>
        <begin position="233"/>
        <end position="260"/>
    </location>
</feature>
<feature type="compositionally biased region" description="Polar residues" evidence="1">
    <location>
        <begin position="312"/>
        <end position="324"/>
    </location>
</feature>
<dbReference type="EMBL" id="JAVYJV010000023">
    <property type="protein sequence ID" value="KAK4339576.1"/>
    <property type="molecule type" value="Genomic_DNA"/>
</dbReference>
<feature type="region of interest" description="Disordered" evidence="1">
    <location>
        <begin position="289"/>
        <end position="327"/>
    </location>
</feature>
<protein>
    <submittedName>
        <fullName evidence="2">Uncharacterized protein</fullName>
    </submittedName>
</protein>